<evidence type="ECO:0000313" key="3">
    <source>
        <dbReference type="Proteomes" id="UP001295444"/>
    </source>
</evidence>
<evidence type="ECO:0000313" key="2">
    <source>
        <dbReference type="EMBL" id="CAH2293488.1"/>
    </source>
</evidence>
<organism evidence="2 3">
    <name type="scientific">Pelobates cultripes</name>
    <name type="common">Western spadefoot toad</name>
    <dbReference type="NCBI Taxonomy" id="61616"/>
    <lineage>
        <taxon>Eukaryota</taxon>
        <taxon>Metazoa</taxon>
        <taxon>Chordata</taxon>
        <taxon>Craniata</taxon>
        <taxon>Vertebrata</taxon>
        <taxon>Euteleostomi</taxon>
        <taxon>Amphibia</taxon>
        <taxon>Batrachia</taxon>
        <taxon>Anura</taxon>
        <taxon>Pelobatoidea</taxon>
        <taxon>Pelobatidae</taxon>
        <taxon>Pelobates</taxon>
    </lineage>
</organism>
<dbReference type="AlphaFoldDB" id="A0AAD1SAV3"/>
<feature type="region of interest" description="Disordered" evidence="1">
    <location>
        <begin position="1"/>
        <end position="37"/>
    </location>
</feature>
<dbReference type="EMBL" id="OW240916">
    <property type="protein sequence ID" value="CAH2293488.1"/>
    <property type="molecule type" value="Genomic_DNA"/>
</dbReference>
<gene>
    <name evidence="2" type="ORF">PECUL_23A059390</name>
</gene>
<protein>
    <submittedName>
        <fullName evidence="2">Uncharacterized protein</fullName>
    </submittedName>
</protein>
<sequence length="76" mass="9197">MDAGYRTQQEQKSVHENTTYRTQQYRRQNSIRTDASYRTQQDRTLFVRTPLLPCVTTQEVEHQENQRARVRQKRAL</sequence>
<accession>A0AAD1SAV3</accession>
<reference evidence="2" key="1">
    <citation type="submission" date="2022-03" db="EMBL/GenBank/DDBJ databases">
        <authorList>
            <person name="Alioto T."/>
            <person name="Alioto T."/>
            <person name="Gomez Garrido J."/>
        </authorList>
    </citation>
    <scope>NUCLEOTIDE SEQUENCE</scope>
</reference>
<dbReference type="Proteomes" id="UP001295444">
    <property type="component" value="Chromosome 05"/>
</dbReference>
<evidence type="ECO:0000256" key="1">
    <source>
        <dbReference type="SAM" id="MobiDB-lite"/>
    </source>
</evidence>
<keyword evidence="3" id="KW-1185">Reference proteome</keyword>
<proteinExistence type="predicted"/>
<name>A0AAD1SAV3_PELCU</name>